<dbReference type="Proteomes" id="UP000318571">
    <property type="component" value="Chromosome 1"/>
</dbReference>
<dbReference type="GO" id="GO:0016020">
    <property type="term" value="C:membrane"/>
    <property type="evidence" value="ECO:0007669"/>
    <property type="project" value="UniProtKB-SubCell"/>
</dbReference>
<evidence type="ECO:0000256" key="2">
    <source>
        <dbReference type="ARBA" id="ARBA00008661"/>
    </source>
</evidence>
<evidence type="ECO:0000256" key="7">
    <source>
        <dbReference type="ARBA" id="ARBA00022989"/>
    </source>
</evidence>
<organism evidence="12 13">
    <name type="scientific">Tigriopus californicus</name>
    <name type="common">Marine copepod</name>
    <dbReference type="NCBI Taxonomy" id="6832"/>
    <lineage>
        <taxon>Eukaryota</taxon>
        <taxon>Metazoa</taxon>
        <taxon>Ecdysozoa</taxon>
        <taxon>Arthropoda</taxon>
        <taxon>Crustacea</taxon>
        <taxon>Multicrustacea</taxon>
        <taxon>Hexanauplia</taxon>
        <taxon>Copepoda</taxon>
        <taxon>Harpacticoida</taxon>
        <taxon>Harpacticidae</taxon>
        <taxon>Tigriopus</taxon>
    </lineage>
</organism>
<dbReference type="PANTHER" id="PTHR10811">
    <property type="entry name" value="FRINGE-RELATED"/>
    <property type="match status" value="1"/>
</dbReference>
<evidence type="ECO:0000313" key="12">
    <source>
        <dbReference type="EMBL" id="TRY68616.1"/>
    </source>
</evidence>
<keyword evidence="6" id="KW-0735">Signal-anchor</keyword>
<keyword evidence="8 10" id="KW-0472">Membrane</keyword>
<keyword evidence="4" id="KW-0808">Transferase</keyword>
<dbReference type="OMA" id="CKMASEF"/>
<keyword evidence="7 10" id="KW-1133">Transmembrane helix</keyword>
<name>A0A553NT56_TIGCA</name>
<keyword evidence="5 10" id="KW-0812">Transmembrane</keyword>
<reference evidence="12 13" key="1">
    <citation type="journal article" date="2018" name="Nat. Ecol. Evol.">
        <title>Genomic signatures of mitonuclear coevolution across populations of Tigriopus californicus.</title>
        <authorList>
            <person name="Barreto F.S."/>
            <person name="Watson E.T."/>
            <person name="Lima T.G."/>
            <person name="Willett C.S."/>
            <person name="Edmands S."/>
            <person name="Li W."/>
            <person name="Burton R.S."/>
        </authorList>
    </citation>
    <scope>NUCLEOTIDE SEQUENCE [LARGE SCALE GENOMIC DNA]</scope>
    <source>
        <strain evidence="12 13">San Diego</strain>
    </source>
</reference>
<keyword evidence="3" id="KW-0328">Glycosyltransferase</keyword>
<accession>A0A553NT56</accession>
<evidence type="ECO:0000256" key="5">
    <source>
        <dbReference type="ARBA" id="ARBA00022692"/>
    </source>
</evidence>
<evidence type="ECO:0000313" key="13">
    <source>
        <dbReference type="Proteomes" id="UP000318571"/>
    </source>
</evidence>
<evidence type="ECO:0000256" key="1">
    <source>
        <dbReference type="ARBA" id="ARBA00004606"/>
    </source>
</evidence>
<comment type="subcellular location">
    <subcellularLocation>
        <location evidence="9">Endomembrane system</location>
        <topology evidence="9">Single-pass membrane protein</topology>
    </subcellularLocation>
    <subcellularLocation>
        <location evidence="1">Membrane</location>
        <topology evidence="1">Single-pass type II membrane protein</topology>
    </subcellularLocation>
</comment>
<keyword evidence="13" id="KW-1185">Reference proteome</keyword>
<dbReference type="EMBL" id="VCGU01000010">
    <property type="protein sequence ID" value="TRY68616.1"/>
    <property type="molecule type" value="Genomic_DNA"/>
</dbReference>
<evidence type="ECO:0000256" key="3">
    <source>
        <dbReference type="ARBA" id="ARBA00022676"/>
    </source>
</evidence>
<feature type="transmembrane region" description="Helical" evidence="10">
    <location>
        <begin position="109"/>
        <end position="132"/>
    </location>
</feature>
<dbReference type="STRING" id="6832.A0A553NT56"/>
<evidence type="ECO:0000256" key="6">
    <source>
        <dbReference type="ARBA" id="ARBA00022968"/>
    </source>
</evidence>
<dbReference type="OrthoDB" id="8959630at2759"/>
<evidence type="ECO:0000256" key="4">
    <source>
        <dbReference type="ARBA" id="ARBA00022679"/>
    </source>
</evidence>
<sequence>MEPFESNDSLYENTRDLKGWLGHDDKLGVVPDHLRKKKMPRPPSVLSVEDLKGVVPNLYTFDSSPKNSNLVKEKLDFQQRLNNNLQQDLDPPEAPAMVGPCWRRHKQKLAVITICSLCFTLGIVIPLLIQFFSPGSQTKSVPRVPYSSRNRNKDFHLDSVLTDLFISVKTTKKYHHPRLVILLETWASLVKHQTWFFTDLEDPDMNQRTQGHLIATNCSDSHSRVALVCKMASEFDFFLKSMKRWWCHFDDDNYVHVTKLAQLLKSYSPDEPIYLGKPSTAKPLEIFDIKSPQNTSHFWFATGGAGFCVSRTLALKMAPYAGNGKFVETGDQFWFPDDVTLGYIVEHLLGERLTVIPEFHSHLEPMKRIPPEEISQQISFSYISYNGVQNVIDLPGPLPTDADPTRFYSLHCLLYSAPYCPEEK</sequence>
<evidence type="ECO:0000256" key="8">
    <source>
        <dbReference type="ARBA" id="ARBA00023136"/>
    </source>
</evidence>
<comment type="caution">
    <text evidence="12">The sequence shown here is derived from an EMBL/GenBank/DDBJ whole genome shotgun (WGS) entry which is preliminary data.</text>
</comment>
<dbReference type="GO" id="GO:0012505">
    <property type="term" value="C:endomembrane system"/>
    <property type="evidence" value="ECO:0007669"/>
    <property type="project" value="UniProtKB-SubCell"/>
</dbReference>
<evidence type="ECO:0000256" key="9">
    <source>
        <dbReference type="ARBA" id="ARBA00037847"/>
    </source>
</evidence>
<dbReference type="Pfam" id="PF02434">
    <property type="entry name" value="Fringe"/>
    <property type="match status" value="1"/>
</dbReference>
<evidence type="ECO:0000256" key="10">
    <source>
        <dbReference type="SAM" id="Phobius"/>
    </source>
</evidence>
<protein>
    <recommendedName>
        <fullName evidence="11">Fringe-like glycosyltransferase domain-containing protein</fullName>
    </recommendedName>
</protein>
<dbReference type="AlphaFoldDB" id="A0A553NT56"/>
<dbReference type="Gene3D" id="3.90.550.50">
    <property type="match status" value="1"/>
</dbReference>
<gene>
    <name evidence="12" type="ORF">TCAL_03222</name>
</gene>
<proteinExistence type="inferred from homology"/>
<dbReference type="GO" id="GO:0016757">
    <property type="term" value="F:glycosyltransferase activity"/>
    <property type="evidence" value="ECO:0007669"/>
    <property type="project" value="UniProtKB-KW"/>
</dbReference>
<evidence type="ECO:0000259" key="11">
    <source>
        <dbReference type="Pfam" id="PF02434"/>
    </source>
</evidence>
<dbReference type="InterPro" id="IPR003378">
    <property type="entry name" value="Fringe-like_glycosylTrfase"/>
</dbReference>
<feature type="domain" description="Fringe-like glycosyltransferase" evidence="11">
    <location>
        <begin position="161"/>
        <end position="406"/>
    </location>
</feature>
<comment type="similarity">
    <text evidence="2">Belongs to the glycosyltransferase 31 family.</text>
</comment>